<dbReference type="RefSeq" id="WP_363785049.1">
    <property type="nucleotide sequence ID" value="NZ_JBFBLL010000005.1"/>
</dbReference>
<keyword evidence="3" id="KW-1185">Reference proteome</keyword>
<protein>
    <recommendedName>
        <fullName evidence="1">ScoMcrA-like SRA domain-containing protein</fullName>
    </recommendedName>
</protein>
<organism evidence="2 3">
    <name type="scientific">Kocuria salsicia</name>
    <dbReference type="NCBI Taxonomy" id="664639"/>
    <lineage>
        <taxon>Bacteria</taxon>
        <taxon>Bacillati</taxon>
        <taxon>Actinomycetota</taxon>
        <taxon>Actinomycetes</taxon>
        <taxon>Micrococcales</taxon>
        <taxon>Micrococcaceae</taxon>
        <taxon>Kocuria</taxon>
    </lineage>
</organism>
<dbReference type="Proteomes" id="UP001553031">
    <property type="component" value="Unassembled WGS sequence"/>
</dbReference>
<evidence type="ECO:0000313" key="3">
    <source>
        <dbReference type="Proteomes" id="UP001553031"/>
    </source>
</evidence>
<dbReference type="InterPro" id="IPR058712">
    <property type="entry name" value="SRA_ScoMcrA"/>
</dbReference>
<dbReference type="EMBL" id="JBFBLL010000005">
    <property type="protein sequence ID" value="MEV8158395.1"/>
    <property type="molecule type" value="Genomic_DNA"/>
</dbReference>
<reference evidence="2 3" key="1">
    <citation type="submission" date="2024-06" db="EMBL/GenBank/DDBJ databases">
        <title>The Natural Products Discovery Center: Release of the First 8490 Sequenced Strains for Exploring Actinobacteria Biosynthetic Diversity.</title>
        <authorList>
            <person name="Kalkreuter E."/>
            <person name="Kautsar S.A."/>
            <person name="Yang D."/>
            <person name="Bader C.D."/>
            <person name="Teijaro C.N."/>
            <person name="Fluegel L."/>
            <person name="Davis C.M."/>
            <person name="Simpson J.R."/>
            <person name="Lauterbach L."/>
            <person name="Steele A.D."/>
            <person name="Gui C."/>
            <person name="Meng S."/>
            <person name="Li G."/>
            <person name="Viehrig K."/>
            <person name="Ye F."/>
            <person name="Su P."/>
            <person name="Kiefer A.F."/>
            <person name="Nichols A."/>
            <person name="Cepeda A.J."/>
            <person name="Yan W."/>
            <person name="Fan B."/>
            <person name="Jiang Y."/>
            <person name="Adhikari A."/>
            <person name="Zheng C.-J."/>
            <person name="Schuster L."/>
            <person name="Cowan T.M."/>
            <person name="Smanski M.J."/>
            <person name="Chevrette M.G."/>
            <person name="De Carvalho L.P.S."/>
            <person name="Shen B."/>
        </authorList>
    </citation>
    <scope>NUCLEOTIDE SEQUENCE [LARGE SCALE GENOMIC DNA]</scope>
    <source>
        <strain evidence="2 3">NPDC079179</strain>
    </source>
</reference>
<dbReference type="Pfam" id="PF26348">
    <property type="entry name" value="SRA_ScoMcrA"/>
    <property type="match status" value="1"/>
</dbReference>
<comment type="caution">
    <text evidence="2">The sequence shown here is derived from an EMBL/GenBank/DDBJ whole genome shotgun (WGS) entry which is preliminary data.</text>
</comment>
<gene>
    <name evidence="2" type="ORF">AB0O96_09350</name>
</gene>
<name>A0ABV3KDB9_9MICC</name>
<evidence type="ECO:0000259" key="1">
    <source>
        <dbReference type="Pfam" id="PF26348"/>
    </source>
</evidence>
<evidence type="ECO:0000313" key="2">
    <source>
        <dbReference type="EMBL" id="MEV8158395.1"/>
    </source>
</evidence>
<feature type="domain" description="ScoMcrA-like SRA" evidence="1">
    <location>
        <begin position="16"/>
        <end position="155"/>
    </location>
</feature>
<sequence length="315" mass="35586">MDTKKSEITLTVGDVVTRKELSAEYGGDTQSGMVTPAGGRFIFLFSDPRVLHNYGYNFDGWVTDDLSAFDYTGHGASGDQQFTRRNEVLRTSRIDNRQVHLFLAEGFAPGTQQRTHQYVGQFTTSPEHGWRYEWVPVDDGGERRVIVFTLESMKDTAPSNSKGVARPAAPPARELLVRGVAAEQTNAVIVHRAETAATKITRSERQIEDRLRNALHVESRLSIRPAGSVSSLYTDVWDPDERELYEVKSSSSRQNVRMAVGQLLDYSRYIDGPEIKCVVVIPHDPGKDLQDFILELNMDLIYWTQDGERVRKFSR</sequence>
<accession>A0ABV3KDB9</accession>
<proteinExistence type="predicted"/>